<evidence type="ECO:0000313" key="4">
    <source>
        <dbReference type="Proteomes" id="UP000000466"/>
    </source>
</evidence>
<dbReference type="Pfam" id="PF05137">
    <property type="entry name" value="PilN"/>
    <property type="match status" value="1"/>
</dbReference>
<keyword evidence="3" id="KW-0418">Kinase</keyword>
<dbReference type="KEGG" id="saga:M5M_14730"/>
<dbReference type="InterPro" id="IPR007813">
    <property type="entry name" value="PilN"/>
</dbReference>
<evidence type="ECO:0000313" key="3">
    <source>
        <dbReference type="EMBL" id="AFV00081.1"/>
    </source>
</evidence>
<evidence type="ECO:0000256" key="2">
    <source>
        <dbReference type="SAM" id="Phobius"/>
    </source>
</evidence>
<dbReference type="AlphaFoldDB" id="K4KPB8"/>
<keyword evidence="2" id="KW-0812">Transmembrane</keyword>
<proteinExistence type="predicted"/>
<keyword evidence="4" id="KW-1185">Reference proteome</keyword>
<keyword evidence="1" id="KW-0175">Coiled coil</keyword>
<dbReference type="eggNOG" id="COG3166">
    <property type="taxonomic scope" value="Bacteria"/>
</dbReference>
<dbReference type="HOGENOM" id="CLU_081304_1_2_6"/>
<evidence type="ECO:0000256" key="1">
    <source>
        <dbReference type="SAM" id="Coils"/>
    </source>
</evidence>
<sequence length="189" mass="21695">MARINLLPWRDQYRQEKKQEFFTVLGGVFVITAAVAYLWVTSVQNAIEHQNQRNALLQREIQQLEKQVAEIRELRKRKTELLDRMRIIQGLQGTRPVIVRYFDEMARAIPDGVFLLELKREGDRISLTGIAESNNRVSSLMRNLDESDWFTSPNLTSVEAAADYGELANKFSMSVVSTVPESHKAEGNK</sequence>
<dbReference type="OrthoDB" id="5296173at2"/>
<dbReference type="GO" id="GO:0043683">
    <property type="term" value="P:type IV pilus assembly"/>
    <property type="evidence" value="ECO:0007669"/>
    <property type="project" value="TreeGrafter"/>
</dbReference>
<feature type="transmembrane region" description="Helical" evidence="2">
    <location>
        <begin position="21"/>
        <end position="40"/>
    </location>
</feature>
<protein>
    <submittedName>
        <fullName evidence="3">Sensor signal transduction histidine kinase</fullName>
    </submittedName>
</protein>
<gene>
    <name evidence="3" type="ordered locus">M5M_14730</name>
</gene>
<dbReference type="GO" id="GO:0043107">
    <property type="term" value="P:type IV pilus-dependent motility"/>
    <property type="evidence" value="ECO:0007669"/>
    <property type="project" value="TreeGrafter"/>
</dbReference>
<dbReference type="STRING" id="1117647.M5M_14730"/>
<dbReference type="EMBL" id="CP003746">
    <property type="protein sequence ID" value="AFV00081.1"/>
    <property type="molecule type" value="Genomic_DNA"/>
</dbReference>
<organism evidence="3 4">
    <name type="scientific">Simiduia agarivorans (strain DSM 21679 / JCM 13881 / BCRC 17597 / SA1)</name>
    <dbReference type="NCBI Taxonomy" id="1117647"/>
    <lineage>
        <taxon>Bacteria</taxon>
        <taxon>Pseudomonadati</taxon>
        <taxon>Pseudomonadota</taxon>
        <taxon>Gammaproteobacteria</taxon>
        <taxon>Cellvibrionales</taxon>
        <taxon>Cellvibrionaceae</taxon>
        <taxon>Simiduia</taxon>
    </lineage>
</organism>
<dbReference type="GO" id="GO:0016301">
    <property type="term" value="F:kinase activity"/>
    <property type="evidence" value="ECO:0007669"/>
    <property type="project" value="UniProtKB-KW"/>
</dbReference>
<feature type="coiled-coil region" evidence="1">
    <location>
        <begin position="40"/>
        <end position="84"/>
    </location>
</feature>
<dbReference type="RefSeq" id="WP_015048233.1">
    <property type="nucleotide sequence ID" value="NC_018868.3"/>
</dbReference>
<dbReference type="Proteomes" id="UP000000466">
    <property type="component" value="Chromosome"/>
</dbReference>
<reference evidence="3 4" key="1">
    <citation type="journal article" date="2013" name="Genome Announc.">
        <title>Complete genome sequence of Simiduia agarivorans SA1(T), a marine bacterium able to degrade a variety of polysaccharides.</title>
        <authorList>
            <person name="Lin S.Y."/>
            <person name="Shieh W.Y."/>
            <person name="Chen J.S."/>
            <person name="Tang S.L."/>
        </authorList>
    </citation>
    <scope>NUCLEOTIDE SEQUENCE [LARGE SCALE GENOMIC DNA]</scope>
    <source>
        <strain evidence="4">DSM 21679 / JCM 13881 / BCRC 17597 / SA1</strain>
    </source>
</reference>
<name>K4KPB8_SIMAS</name>
<keyword evidence="2" id="KW-1133">Transmembrane helix</keyword>
<dbReference type="InterPro" id="IPR052534">
    <property type="entry name" value="Extracell_DNA_Util/SecSys_Comp"/>
</dbReference>
<keyword evidence="3" id="KW-0808">Transferase</keyword>
<dbReference type="PANTHER" id="PTHR40278">
    <property type="entry name" value="DNA UTILIZATION PROTEIN HOFN"/>
    <property type="match status" value="1"/>
</dbReference>
<dbReference type="PANTHER" id="PTHR40278:SF2">
    <property type="entry name" value="TYPE IV PILUS INNER MEMBRANE COMPONENT PILN"/>
    <property type="match status" value="1"/>
</dbReference>
<keyword evidence="2" id="KW-0472">Membrane</keyword>
<accession>K4KPB8</accession>